<evidence type="ECO:0000256" key="1">
    <source>
        <dbReference type="SAM" id="MobiDB-lite"/>
    </source>
</evidence>
<dbReference type="RefSeq" id="WP_190352645.1">
    <property type="nucleotide sequence ID" value="NZ_JACJPY010000090.1"/>
</dbReference>
<dbReference type="EMBL" id="JACJPY010000090">
    <property type="protein sequence ID" value="MBD2152238.1"/>
    <property type="molecule type" value="Genomic_DNA"/>
</dbReference>
<dbReference type="Proteomes" id="UP000631421">
    <property type="component" value="Unassembled WGS sequence"/>
</dbReference>
<organism evidence="2 3">
    <name type="scientific">Pseudanabaena cinerea FACHB-1277</name>
    <dbReference type="NCBI Taxonomy" id="2949581"/>
    <lineage>
        <taxon>Bacteria</taxon>
        <taxon>Bacillati</taxon>
        <taxon>Cyanobacteriota</taxon>
        <taxon>Cyanophyceae</taxon>
        <taxon>Pseudanabaenales</taxon>
        <taxon>Pseudanabaenaceae</taxon>
        <taxon>Pseudanabaena</taxon>
        <taxon>Pseudanabaena cinerea</taxon>
    </lineage>
</organism>
<comment type="caution">
    <text evidence="2">The sequence shown here is derived from an EMBL/GenBank/DDBJ whole genome shotgun (WGS) entry which is preliminary data.</text>
</comment>
<evidence type="ECO:0000313" key="2">
    <source>
        <dbReference type="EMBL" id="MBD2152238.1"/>
    </source>
</evidence>
<sequence length="48" mass="5586">MNLPRHKKICDRPDIRIVGILLFPLRPESGQEKESQPQERQVDCDGDK</sequence>
<feature type="compositionally biased region" description="Basic and acidic residues" evidence="1">
    <location>
        <begin position="29"/>
        <end position="48"/>
    </location>
</feature>
<name>A0A926Z824_9CYAN</name>
<accession>A0A926Z824</accession>
<evidence type="ECO:0000313" key="3">
    <source>
        <dbReference type="Proteomes" id="UP000631421"/>
    </source>
</evidence>
<reference evidence="2" key="1">
    <citation type="journal article" date="2015" name="ISME J.">
        <title>Draft Genome Sequence of Streptomyces incarnatus NRRL8089, which Produces the Nucleoside Antibiotic Sinefungin.</title>
        <authorList>
            <person name="Oshima K."/>
            <person name="Hattori M."/>
            <person name="Shimizu H."/>
            <person name="Fukuda K."/>
            <person name="Nemoto M."/>
            <person name="Inagaki K."/>
            <person name="Tamura T."/>
        </authorList>
    </citation>
    <scope>NUCLEOTIDE SEQUENCE</scope>
    <source>
        <strain evidence="2">FACHB-1277</strain>
    </source>
</reference>
<protein>
    <submittedName>
        <fullName evidence="2">Uncharacterized protein</fullName>
    </submittedName>
</protein>
<proteinExistence type="predicted"/>
<reference evidence="2" key="2">
    <citation type="submission" date="2020-08" db="EMBL/GenBank/DDBJ databases">
        <authorList>
            <person name="Chen M."/>
            <person name="Teng W."/>
            <person name="Zhao L."/>
            <person name="Hu C."/>
            <person name="Zhou Y."/>
            <person name="Han B."/>
            <person name="Song L."/>
            <person name="Shu W."/>
        </authorList>
    </citation>
    <scope>NUCLEOTIDE SEQUENCE</scope>
    <source>
        <strain evidence="2">FACHB-1277</strain>
    </source>
</reference>
<feature type="region of interest" description="Disordered" evidence="1">
    <location>
        <begin position="27"/>
        <end position="48"/>
    </location>
</feature>
<dbReference type="AlphaFoldDB" id="A0A926Z824"/>
<gene>
    <name evidence="2" type="ORF">H6F44_19250</name>
</gene>
<keyword evidence="3" id="KW-1185">Reference proteome</keyword>